<sequence length="343" mass="35920">MSARPARPLPALIGLLLVGLLLAGWAAAPAYADDQPVFTISDARISESSGLATDTNQGLYWTVNDSGDEARAFALNESGQVRGTLGFRAQVTDVEAVAYHDGSLYIGDIGDNDGKRDFVTVYELSNPAPDNGTVLYHAYDFAYPDGAHDAEALLIKDTGRIYIVTKGADGGIYRAPKDPSRQQVNQLTRVADAPPYVTDGTFLADGRMALRSYVDVKIVDPGQDYKVVAQAATPFQPQGESITTSLDGKSLLVGSEGKDSAVYSMPIPQSVGQAPSAGASPPAESATPTPTPSATARRSEAPQDTDVENTSGPGRRGTWGAIGLAGLVAVVAAAGVYFARARR</sequence>
<evidence type="ECO:0000256" key="2">
    <source>
        <dbReference type="SAM" id="Phobius"/>
    </source>
</evidence>
<dbReference type="OrthoDB" id="9801244at2"/>
<accession>A0A516Q3Q6</accession>
<dbReference type="SUPFAM" id="SSF63829">
    <property type="entry name" value="Calcium-dependent phosphotriesterase"/>
    <property type="match status" value="1"/>
</dbReference>
<keyword evidence="3" id="KW-0732">Signal</keyword>
<gene>
    <name evidence="4" type="ORF">FOE78_21070</name>
</gene>
<keyword evidence="2" id="KW-1133">Transmembrane helix</keyword>
<proteinExistence type="predicted"/>
<name>A0A516Q3Q6_9ACTN</name>
<dbReference type="AlphaFoldDB" id="A0A516Q3Q6"/>
<evidence type="ECO:0000313" key="4">
    <source>
        <dbReference type="EMBL" id="QDP98059.1"/>
    </source>
</evidence>
<keyword evidence="2" id="KW-0472">Membrane</keyword>
<organism evidence="4 5">
    <name type="scientific">Microlunatus elymi</name>
    <dbReference type="NCBI Taxonomy" id="2596828"/>
    <lineage>
        <taxon>Bacteria</taxon>
        <taxon>Bacillati</taxon>
        <taxon>Actinomycetota</taxon>
        <taxon>Actinomycetes</taxon>
        <taxon>Propionibacteriales</taxon>
        <taxon>Propionibacteriaceae</taxon>
        <taxon>Microlunatus</taxon>
    </lineage>
</organism>
<keyword evidence="2" id="KW-0812">Transmembrane</keyword>
<reference evidence="4 5" key="1">
    <citation type="submission" date="2019-07" db="EMBL/GenBank/DDBJ databases">
        <title>Microlunatus dokdonensis sp. nov. isolated from the rhizospheric soil of the wild plant Elymus tsukushiensis.</title>
        <authorList>
            <person name="Ghim S.-Y."/>
            <person name="Hwang Y.-J."/>
            <person name="Son J.-S."/>
            <person name="Shin J.-H."/>
        </authorList>
    </citation>
    <scope>NUCLEOTIDE SEQUENCE [LARGE SCALE GENOMIC DNA]</scope>
    <source>
        <strain evidence="4 5">KUDC0627</strain>
    </source>
</reference>
<feature type="compositionally biased region" description="Low complexity" evidence="1">
    <location>
        <begin position="274"/>
        <end position="296"/>
    </location>
</feature>
<evidence type="ECO:0000256" key="1">
    <source>
        <dbReference type="SAM" id="MobiDB-lite"/>
    </source>
</evidence>
<dbReference type="RefSeq" id="WP_143988005.1">
    <property type="nucleotide sequence ID" value="NZ_CP041692.1"/>
</dbReference>
<dbReference type="Proteomes" id="UP000319263">
    <property type="component" value="Chromosome"/>
</dbReference>
<evidence type="ECO:0008006" key="6">
    <source>
        <dbReference type="Google" id="ProtNLM"/>
    </source>
</evidence>
<feature type="region of interest" description="Disordered" evidence="1">
    <location>
        <begin position="266"/>
        <end position="316"/>
    </location>
</feature>
<dbReference type="KEGG" id="mik:FOE78_21070"/>
<feature type="transmembrane region" description="Helical" evidence="2">
    <location>
        <begin position="319"/>
        <end position="339"/>
    </location>
</feature>
<feature type="signal peptide" evidence="3">
    <location>
        <begin position="1"/>
        <end position="32"/>
    </location>
</feature>
<protein>
    <recommendedName>
        <fullName evidence="6">Esterase-like activity of phytase family protein</fullName>
    </recommendedName>
</protein>
<evidence type="ECO:0000256" key="3">
    <source>
        <dbReference type="SAM" id="SignalP"/>
    </source>
</evidence>
<dbReference type="EMBL" id="CP041692">
    <property type="protein sequence ID" value="QDP98059.1"/>
    <property type="molecule type" value="Genomic_DNA"/>
</dbReference>
<evidence type="ECO:0000313" key="5">
    <source>
        <dbReference type="Proteomes" id="UP000319263"/>
    </source>
</evidence>
<feature type="chain" id="PRO_5022219190" description="Esterase-like activity of phytase family protein" evidence="3">
    <location>
        <begin position="33"/>
        <end position="343"/>
    </location>
</feature>
<keyword evidence="5" id="KW-1185">Reference proteome</keyword>